<feature type="compositionally biased region" description="Basic and acidic residues" evidence="1">
    <location>
        <begin position="82"/>
        <end position="92"/>
    </location>
</feature>
<organism evidence="2 3">
    <name type="scientific">Rehmannia glutinosa</name>
    <name type="common">Chinese foxglove</name>
    <dbReference type="NCBI Taxonomy" id="99300"/>
    <lineage>
        <taxon>Eukaryota</taxon>
        <taxon>Viridiplantae</taxon>
        <taxon>Streptophyta</taxon>
        <taxon>Embryophyta</taxon>
        <taxon>Tracheophyta</taxon>
        <taxon>Spermatophyta</taxon>
        <taxon>Magnoliopsida</taxon>
        <taxon>eudicotyledons</taxon>
        <taxon>Gunneridae</taxon>
        <taxon>Pentapetalae</taxon>
        <taxon>asterids</taxon>
        <taxon>lamiids</taxon>
        <taxon>Lamiales</taxon>
        <taxon>Orobanchaceae</taxon>
        <taxon>Rehmannieae</taxon>
        <taxon>Rehmannia</taxon>
    </lineage>
</organism>
<feature type="compositionally biased region" description="Basic and acidic residues" evidence="1">
    <location>
        <begin position="242"/>
        <end position="254"/>
    </location>
</feature>
<dbReference type="EMBL" id="JABTTQ020000009">
    <property type="protein sequence ID" value="KAK6149812.1"/>
    <property type="molecule type" value="Genomic_DNA"/>
</dbReference>
<feature type="compositionally biased region" description="Basic and acidic residues" evidence="1">
    <location>
        <begin position="548"/>
        <end position="584"/>
    </location>
</feature>
<comment type="caution">
    <text evidence="2">The sequence shown here is derived from an EMBL/GenBank/DDBJ whole genome shotgun (WGS) entry which is preliminary data.</text>
</comment>
<feature type="region of interest" description="Disordered" evidence="1">
    <location>
        <begin position="545"/>
        <end position="677"/>
    </location>
</feature>
<protein>
    <submittedName>
        <fullName evidence="2">Uncharacterized protein</fullName>
    </submittedName>
</protein>
<evidence type="ECO:0000313" key="2">
    <source>
        <dbReference type="EMBL" id="KAK6149812.1"/>
    </source>
</evidence>
<keyword evidence="3" id="KW-1185">Reference proteome</keyword>
<accession>A0ABR0WQU1</accession>
<proteinExistence type="predicted"/>
<name>A0ABR0WQU1_REHGL</name>
<feature type="region of interest" description="Disordered" evidence="1">
    <location>
        <begin position="335"/>
        <end position="384"/>
    </location>
</feature>
<dbReference type="Proteomes" id="UP001318860">
    <property type="component" value="Unassembled WGS sequence"/>
</dbReference>
<feature type="region of interest" description="Disordered" evidence="1">
    <location>
        <begin position="1"/>
        <end position="103"/>
    </location>
</feature>
<dbReference type="PANTHER" id="PTHR32091:SF4">
    <property type="entry name" value="OS07G0546100 PROTEIN"/>
    <property type="match status" value="1"/>
</dbReference>
<sequence length="677" mass="74717">MSKKKATMTLKDFHGGSIPSDLRLPSAPGVTVRPDRPGFDRQMSWGNSVGRADHRIRPASAGSARNLDENTPFLSHSSHIGRNFDEDERKPLDGVSGPRRTIGDESVHAQPTRLVEPKIDNLSGARVGSRVASISLPQTSSSSTVSSYAGRVSEVHNARLNNQTSSGSRSYGSNYPIMGGNAGQAVAGSYPNAWGIRKETASMKEPVSAAWSAPDAETKLAHASALEKVSSGRWNSKQHVHSPKDAEVLGHPETEGEFGYNTNNTYNKKTYNRPEVVGDPGYHDVALMMHAERSLAVGDGIHGGGKEMPTYERSRSNIRMESYERNTSVTANGFQSLRHTGKSGGSEFQPILPSESSDRPKLKLLPRSKPLENVESPTDHKQLYEQTSDHLRVEDSYAVHESKNPIQSGFAGPVVADRAPERPKLNLKPRSQALEQLEGNTEPKRVVYGRLDLELKPICNYSFISLAHGGATRDDIKTVFGGARPRELVLRERGIEDDVSSYESQPPLSYPQRVKETTPKADTFMHATPARFAEKAEINTTDQRIIAKHSDRRDHPLDVERPDSHRRNRPNEIWRNNRDVEKHRGNQQQKQQVQDRAPSPETWRKPVEQSKPASPDAPPVRYGKAASAVELAQAFSKSVSDPNVADRFSGSRGVPSRSQMPFSRLMGPTPRPQINGY</sequence>
<feature type="region of interest" description="Disordered" evidence="1">
    <location>
        <begin position="230"/>
        <end position="261"/>
    </location>
</feature>
<feature type="compositionally biased region" description="Basic and acidic residues" evidence="1">
    <location>
        <begin position="369"/>
        <end position="384"/>
    </location>
</feature>
<reference evidence="2 3" key="1">
    <citation type="journal article" date="2021" name="Comput. Struct. Biotechnol. J.">
        <title>De novo genome assembly of the potent medicinal plant Rehmannia glutinosa using nanopore technology.</title>
        <authorList>
            <person name="Ma L."/>
            <person name="Dong C."/>
            <person name="Song C."/>
            <person name="Wang X."/>
            <person name="Zheng X."/>
            <person name="Niu Y."/>
            <person name="Chen S."/>
            <person name="Feng W."/>
        </authorList>
    </citation>
    <scope>NUCLEOTIDE SEQUENCE [LARGE SCALE GENOMIC DNA]</scope>
    <source>
        <strain evidence="2">DH-2019</strain>
    </source>
</reference>
<dbReference type="InterPro" id="IPR010433">
    <property type="entry name" value="EIF-4B_pln"/>
</dbReference>
<evidence type="ECO:0000256" key="1">
    <source>
        <dbReference type="SAM" id="MobiDB-lite"/>
    </source>
</evidence>
<evidence type="ECO:0000313" key="3">
    <source>
        <dbReference type="Proteomes" id="UP001318860"/>
    </source>
</evidence>
<dbReference type="PANTHER" id="PTHR32091">
    <property type="entry name" value="EUKARYOTIC TRANSLATION INITIATION FACTOR 4B"/>
    <property type="match status" value="1"/>
</dbReference>
<gene>
    <name evidence="2" type="ORF">DH2020_017337</name>
</gene>